<feature type="transmembrane region" description="Helical" evidence="13">
    <location>
        <begin position="340"/>
        <end position="359"/>
    </location>
</feature>
<keyword evidence="8 13" id="KW-0472">Membrane</keyword>
<dbReference type="InterPro" id="IPR004755">
    <property type="entry name" value="Cat_AA_permease"/>
</dbReference>
<organism evidence="15 16">
    <name type="scientific">Champsocephalus esox</name>
    <name type="common">pike icefish</name>
    <dbReference type="NCBI Taxonomy" id="159716"/>
    <lineage>
        <taxon>Eukaryota</taxon>
        <taxon>Metazoa</taxon>
        <taxon>Chordata</taxon>
        <taxon>Craniata</taxon>
        <taxon>Vertebrata</taxon>
        <taxon>Euteleostomi</taxon>
        <taxon>Actinopterygii</taxon>
        <taxon>Neopterygii</taxon>
        <taxon>Teleostei</taxon>
        <taxon>Neoteleostei</taxon>
        <taxon>Acanthomorphata</taxon>
        <taxon>Eupercaria</taxon>
        <taxon>Perciformes</taxon>
        <taxon>Notothenioidei</taxon>
        <taxon>Channichthyidae</taxon>
        <taxon>Champsocephalus</taxon>
    </lineage>
</organism>
<evidence type="ECO:0000256" key="1">
    <source>
        <dbReference type="ARBA" id="ARBA00004651"/>
    </source>
</evidence>
<dbReference type="GO" id="GO:0097638">
    <property type="term" value="P:L-arginine import across plasma membrane"/>
    <property type="evidence" value="ECO:0007669"/>
    <property type="project" value="TreeGrafter"/>
</dbReference>
<feature type="transmembrane region" description="Helical" evidence="13">
    <location>
        <begin position="554"/>
        <end position="573"/>
    </location>
</feature>
<feature type="transmembrane region" description="Helical" evidence="13">
    <location>
        <begin position="97"/>
        <end position="123"/>
    </location>
</feature>
<evidence type="ECO:0000256" key="10">
    <source>
        <dbReference type="ARBA" id="ARBA00034422"/>
    </source>
</evidence>
<sequence>MILATLKDVGKQLLRVKVVDCNTEDSRLSRCLNTFDLVALGVGSTLGAGVYVLAGAVARENSGPAIVLSFLIAALASVLAGLCYAEFGARVPKTGSAYLYSYVTVGELWAFITGWNLILSYVIGTSSVARAWSATFDELIGKHIEVFCRNHMTMKAPGYLAEYPDIFAVLIIIILTGLLAFGVKESAMVNKVFTCVNVLVLLFVVISGFVKGDIKNWNLNPDEILNATHNSSSNSTDFIPSKENLGKGGFMPFGISGVLSGAATCFYAFVGFDCIATTGEEVKNPQRAIPIGIVASLLICFVAYFGVSGALTMMMPYYLLDKNSPLPVAFTYVGWEGANYAVAIGSLCALSTSLLGSMFPMPRVIWAMAEDGLLFKCLASISPRTKTPLTATVTSGVVAAVMAFLFDLKDLVDLMSIGTLLAYTLVAACVLVLRYQPEQPSNAYEMANTQDDPDMSESYNEGSIDVLAQAEDRLTIRNVLYPSNTEPSNTSGFAVNICTSVLGILVFVFSIVAVHGGLAAWSVSVLCIIVLVCIIVTVVVWRQPQSKTKLAFKVPLLPVLPVMSMFINVYLMMQLGRGTWMRFAIWMVLGFFIYFGYGIRNSVEASMARSDAYAPACSIKGAPMAPEKEAFLHEIPNNMGDDDEDS</sequence>
<feature type="transmembrane region" description="Helical" evidence="13">
    <location>
        <begin position="37"/>
        <end position="58"/>
    </location>
</feature>
<evidence type="ECO:0000313" key="15">
    <source>
        <dbReference type="EMBL" id="KAK5905003.1"/>
    </source>
</evidence>
<comment type="subcellular location">
    <subcellularLocation>
        <location evidence="1">Cell membrane</location>
        <topology evidence="1">Multi-pass membrane protein</topology>
    </subcellularLocation>
</comment>
<reference evidence="15 16" key="1">
    <citation type="journal article" date="2023" name="Mol. Biol. Evol.">
        <title>Genomics of Secondarily Temperate Adaptation in the Only Non-Antarctic Icefish.</title>
        <authorList>
            <person name="Rivera-Colon A.G."/>
            <person name="Rayamajhi N."/>
            <person name="Minhas B.F."/>
            <person name="Madrigal G."/>
            <person name="Bilyk K.T."/>
            <person name="Yoon V."/>
            <person name="Hune M."/>
            <person name="Gregory S."/>
            <person name="Cheng C.H.C."/>
            <person name="Catchen J.M."/>
        </authorList>
    </citation>
    <scope>NUCLEOTIDE SEQUENCE [LARGE SCALE GENOMIC DNA]</scope>
    <source>
        <strain evidence="15">JC2023a</strain>
    </source>
</reference>
<evidence type="ECO:0000256" key="11">
    <source>
        <dbReference type="ARBA" id="ARBA00034423"/>
    </source>
</evidence>
<evidence type="ECO:0000256" key="6">
    <source>
        <dbReference type="ARBA" id="ARBA00022970"/>
    </source>
</evidence>
<keyword evidence="7 13" id="KW-1133">Transmembrane helix</keyword>
<gene>
    <name evidence="15" type="ORF">CesoFtcFv8_006514</name>
</gene>
<feature type="transmembrane region" description="Helical" evidence="13">
    <location>
        <begin position="291"/>
        <end position="320"/>
    </location>
</feature>
<comment type="catalytic activity">
    <reaction evidence="10">
        <text>L-lysine(in) = L-lysine(out)</text>
        <dbReference type="Rhea" id="RHEA:70935"/>
        <dbReference type="ChEBI" id="CHEBI:32551"/>
    </reaction>
</comment>
<evidence type="ECO:0000256" key="3">
    <source>
        <dbReference type="ARBA" id="ARBA00022448"/>
    </source>
</evidence>
<dbReference type="EMBL" id="JAULUE010002050">
    <property type="protein sequence ID" value="KAK5905003.1"/>
    <property type="molecule type" value="Genomic_DNA"/>
</dbReference>
<dbReference type="Gene3D" id="1.20.1740.10">
    <property type="entry name" value="Amino acid/polyamine transporter I"/>
    <property type="match status" value="2"/>
</dbReference>
<dbReference type="InterPro" id="IPR029485">
    <property type="entry name" value="CAT_C"/>
</dbReference>
<dbReference type="GO" id="GO:0000064">
    <property type="term" value="F:L-ornithine transmembrane transporter activity"/>
    <property type="evidence" value="ECO:0007669"/>
    <property type="project" value="TreeGrafter"/>
</dbReference>
<dbReference type="Pfam" id="PF13906">
    <property type="entry name" value="AA_permease_C"/>
    <property type="match status" value="1"/>
</dbReference>
<dbReference type="NCBIfam" id="TIGR00906">
    <property type="entry name" value="2A0303"/>
    <property type="match status" value="1"/>
</dbReference>
<dbReference type="PIRSF" id="PIRSF006060">
    <property type="entry name" value="AA_transporter"/>
    <property type="match status" value="1"/>
</dbReference>
<dbReference type="PANTHER" id="PTHR43243:SF88">
    <property type="entry name" value="HIGH AFFINITY CATIONIC AMINO ACID TRANSPORTER 1 ISOFORM X1"/>
    <property type="match status" value="1"/>
</dbReference>
<dbReference type="Pfam" id="PF13520">
    <property type="entry name" value="AA_permease_2"/>
    <property type="match status" value="1"/>
</dbReference>
<evidence type="ECO:0000256" key="12">
    <source>
        <dbReference type="ARBA" id="ARBA00034450"/>
    </source>
</evidence>
<evidence type="ECO:0000256" key="4">
    <source>
        <dbReference type="ARBA" id="ARBA00022475"/>
    </source>
</evidence>
<keyword evidence="9" id="KW-0325">Glycoprotein</keyword>
<feature type="transmembrane region" description="Helical" evidence="13">
    <location>
        <begin position="250"/>
        <end position="270"/>
    </location>
</feature>
<evidence type="ECO:0000256" key="9">
    <source>
        <dbReference type="ARBA" id="ARBA00023180"/>
    </source>
</evidence>
<evidence type="ECO:0000256" key="2">
    <source>
        <dbReference type="ARBA" id="ARBA00008572"/>
    </source>
</evidence>
<keyword evidence="16" id="KW-1185">Reference proteome</keyword>
<evidence type="ECO:0000259" key="14">
    <source>
        <dbReference type="Pfam" id="PF13906"/>
    </source>
</evidence>
<evidence type="ECO:0000256" key="13">
    <source>
        <dbReference type="SAM" id="Phobius"/>
    </source>
</evidence>
<feature type="domain" description="Cationic amino acid transporter C-terminal" evidence="14">
    <location>
        <begin position="552"/>
        <end position="602"/>
    </location>
</feature>
<dbReference type="FunFam" id="1.20.1740.10:FF:000009">
    <property type="entry name" value="Low affinity cationic amino acid transporter 2"/>
    <property type="match status" value="1"/>
</dbReference>
<dbReference type="AlphaFoldDB" id="A0AAN8H779"/>
<comment type="similarity">
    <text evidence="2">Belongs to the amino acid-polyamine-organocation (APC) superfamily. Cationic amino acid transporter (CAT) (TC 2.A.3.3) family.</text>
</comment>
<proteinExistence type="inferred from homology"/>
<feature type="transmembrane region" description="Helical" evidence="13">
    <location>
        <begin position="519"/>
        <end position="542"/>
    </location>
</feature>
<name>A0AAN8H779_9TELE</name>
<evidence type="ECO:0000256" key="7">
    <source>
        <dbReference type="ARBA" id="ARBA00022989"/>
    </source>
</evidence>
<keyword evidence="5 13" id="KW-0812">Transmembrane</keyword>
<feature type="transmembrane region" description="Helical" evidence="13">
    <location>
        <begin position="166"/>
        <end position="183"/>
    </location>
</feature>
<dbReference type="GO" id="GO:0015189">
    <property type="term" value="F:L-lysine transmembrane transporter activity"/>
    <property type="evidence" value="ECO:0007669"/>
    <property type="project" value="TreeGrafter"/>
</dbReference>
<feature type="transmembrane region" description="Helical" evidence="13">
    <location>
        <begin position="493"/>
        <end position="513"/>
    </location>
</feature>
<feature type="transmembrane region" description="Helical" evidence="13">
    <location>
        <begin position="579"/>
        <end position="599"/>
    </location>
</feature>
<dbReference type="FunFam" id="1.20.1740.10:FF:000024">
    <property type="entry name" value="High affinity cationic amino acid transporter 1"/>
    <property type="match status" value="1"/>
</dbReference>
<evidence type="ECO:0000256" key="5">
    <source>
        <dbReference type="ARBA" id="ARBA00022692"/>
    </source>
</evidence>
<dbReference type="PANTHER" id="PTHR43243">
    <property type="entry name" value="INNER MEMBRANE TRANSPORTER YGJI-RELATED"/>
    <property type="match status" value="1"/>
</dbReference>
<feature type="transmembrane region" description="Helical" evidence="13">
    <location>
        <begin position="64"/>
        <end position="85"/>
    </location>
</feature>
<protein>
    <recommendedName>
        <fullName evidence="14">Cationic amino acid transporter C-terminal domain-containing protein</fullName>
    </recommendedName>
</protein>
<evidence type="ECO:0000313" key="16">
    <source>
        <dbReference type="Proteomes" id="UP001335648"/>
    </source>
</evidence>
<keyword evidence="3" id="KW-0813">Transport</keyword>
<dbReference type="GO" id="GO:0005886">
    <property type="term" value="C:plasma membrane"/>
    <property type="evidence" value="ECO:0007669"/>
    <property type="project" value="UniProtKB-SubCell"/>
</dbReference>
<comment type="caution">
    <text evidence="15">The sequence shown here is derived from an EMBL/GenBank/DDBJ whole genome shotgun (WGS) entry which is preliminary data.</text>
</comment>
<comment type="catalytic activity">
    <reaction evidence="12">
        <text>L-ornithine(in) = L-ornithine(out)</text>
        <dbReference type="Rhea" id="RHEA:71199"/>
        <dbReference type="ChEBI" id="CHEBI:46911"/>
    </reaction>
</comment>
<keyword evidence="4" id="KW-1003">Cell membrane</keyword>
<keyword evidence="6" id="KW-0029">Amino-acid transport</keyword>
<evidence type="ECO:0000256" key="8">
    <source>
        <dbReference type="ARBA" id="ARBA00023136"/>
    </source>
</evidence>
<dbReference type="GO" id="GO:0061459">
    <property type="term" value="F:L-arginine transmembrane transporter activity"/>
    <property type="evidence" value="ECO:0007669"/>
    <property type="project" value="TreeGrafter"/>
</dbReference>
<feature type="transmembrane region" description="Helical" evidence="13">
    <location>
        <begin position="414"/>
        <end position="433"/>
    </location>
</feature>
<dbReference type="InterPro" id="IPR002293">
    <property type="entry name" value="AA/rel_permease1"/>
</dbReference>
<comment type="catalytic activity">
    <reaction evidence="11">
        <text>L-arginine(in) = L-arginine(out)</text>
        <dbReference type="Rhea" id="RHEA:32143"/>
        <dbReference type="ChEBI" id="CHEBI:32682"/>
    </reaction>
</comment>
<dbReference type="Proteomes" id="UP001335648">
    <property type="component" value="Unassembled WGS sequence"/>
</dbReference>
<feature type="transmembrane region" description="Helical" evidence="13">
    <location>
        <begin position="389"/>
        <end position="408"/>
    </location>
</feature>
<feature type="transmembrane region" description="Helical" evidence="13">
    <location>
        <begin position="192"/>
        <end position="210"/>
    </location>
</feature>
<accession>A0AAN8H779</accession>